<name>A0A2B7XVD5_9EURO</name>
<keyword evidence="2" id="KW-1185">Reference proteome</keyword>
<dbReference type="Proteomes" id="UP000223968">
    <property type="component" value="Unassembled WGS sequence"/>
</dbReference>
<dbReference type="Pfam" id="PF20174">
    <property type="entry name" value="DUF6540"/>
    <property type="match status" value="1"/>
</dbReference>
<accession>A0A2B7XVD5</accession>
<sequence>MAPRTVYLIASRYAPTQRAHFAILFPSAFNKDIGTLINVEGAPMLGYQLEINCKYSPAATTEPHISYPIGQIESQHIDESTENAIESSPTSAVERVASQVPPPGISQNFLAPVNETTNKRCQEWTTEYIRRLADLQYINVSAIQIVQSKRDPPSHGIGLQPVDFIVGD</sequence>
<evidence type="ECO:0000313" key="1">
    <source>
        <dbReference type="EMBL" id="PGH12743.1"/>
    </source>
</evidence>
<dbReference type="AlphaFoldDB" id="A0A2B7XVD5"/>
<evidence type="ECO:0000313" key="2">
    <source>
        <dbReference type="Proteomes" id="UP000223968"/>
    </source>
</evidence>
<dbReference type="STRING" id="1447875.A0A2B7XVD5"/>
<organism evidence="1 2">
    <name type="scientific">Helicocarpus griseus UAMH5409</name>
    <dbReference type="NCBI Taxonomy" id="1447875"/>
    <lineage>
        <taxon>Eukaryota</taxon>
        <taxon>Fungi</taxon>
        <taxon>Dikarya</taxon>
        <taxon>Ascomycota</taxon>
        <taxon>Pezizomycotina</taxon>
        <taxon>Eurotiomycetes</taxon>
        <taxon>Eurotiomycetidae</taxon>
        <taxon>Onygenales</taxon>
        <taxon>Ajellomycetaceae</taxon>
        <taxon>Helicocarpus</taxon>
    </lineage>
</organism>
<protein>
    <submittedName>
        <fullName evidence="1">Uncharacterized protein</fullName>
    </submittedName>
</protein>
<dbReference type="InterPro" id="IPR046670">
    <property type="entry name" value="DUF6540"/>
</dbReference>
<dbReference type="EMBL" id="PDNB01000054">
    <property type="protein sequence ID" value="PGH12743.1"/>
    <property type="molecule type" value="Genomic_DNA"/>
</dbReference>
<comment type="caution">
    <text evidence="1">The sequence shown here is derived from an EMBL/GenBank/DDBJ whole genome shotgun (WGS) entry which is preliminary data.</text>
</comment>
<reference evidence="1 2" key="1">
    <citation type="submission" date="2017-10" db="EMBL/GenBank/DDBJ databases">
        <title>Comparative genomics in systemic dimorphic fungi from Ajellomycetaceae.</title>
        <authorList>
            <person name="Munoz J.F."/>
            <person name="Mcewen J.G."/>
            <person name="Clay O.K."/>
            <person name="Cuomo C.A."/>
        </authorList>
    </citation>
    <scope>NUCLEOTIDE SEQUENCE [LARGE SCALE GENOMIC DNA]</scope>
    <source>
        <strain evidence="1 2">UAMH5409</strain>
    </source>
</reference>
<dbReference type="OrthoDB" id="1658288at2759"/>
<gene>
    <name evidence="1" type="ORF">AJ79_04104</name>
</gene>
<proteinExistence type="predicted"/>